<dbReference type="PANTHER" id="PTHR11923:SF93">
    <property type="entry name" value="GH07959P-RELATED"/>
    <property type="match status" value="1"/>
</dbReference>
<dbReference type="EnsemblMetazoa" id="GAUT027842-RA">
    <property type="protein sequence ID" value="GAUT027842-PA"/>
    <property type="gene ID" value="GAUT027842"/>
</dbReference>
<organism evidence="9 10">
    <name type="scientific">Glossina austeni</name>
    <name type="common">Savannah tsetse fly</name>
    <dbReference type="NCBI Taxonomy" id="7395"/>
    <lineage>
        <taxon>Eukaryota</taxon>
        <taxon>Metazoa</taxon>
        <taxon>Ecdysozoa</taxon>
        <taxon>Arthropoda</taxon>
        <taxon>Hexapoda</taxon>
        <taxon>Insecta</taxon>
        <taxon>Pterygota</taxon>
        <taxon>Neoptera</taxon>
        <taxon>Endopterygota</taxon>
        <taxon>Diptera</taxon>
        <taxon>Brachycera</taxon>
        <taxon>Muscomorpha</taxon>
        <taxon>Hippoboscoidea</taxon>
        <taxon>Glossinidae</taxon>
        <taxon>Glossina</taxon>
    </lineage>
</organism>
<keyword evidence="3" id="KW-1003">Cell membrane</keyword>
<keyword evidence="7" id="KW-0325">Glycoprotein</keyword>
<sequence>MNLLCDSIKNFFFSEIMAEEDSSSLLRNLKTFLKYLNILLSIGLAGVGTILTIFSSTLFDKYLENELQLKANNSVTKTWIKPDVNISLDVYLFNWTNSHEFLDPSIKPQFQQVGPYGYDEVPFKSILKWHSDDNTLEYHKLHTFYFNETRTKGSLQDRITSINALLVRNGTSVLSPTYRISTGADGVNSYGQLKFVNGRNHTKHVPSGCNQVRGSSGELQRVNLQKYEPIEYYVADFCRRFWLEYDDEVMVDGVLGYRYKMGNMILDNGTMYSENKCFCNGKCLPAGVVNITSCAWDMPFFVSLPHFLNADDYFASRVEGLQAIRELHEPFIILEPRTGLIMEFRGRFQLNIYLEPSSHLNCFPNKRELLFPIIWFDAYMHMSVKTAFLLRFIQNFNFYSQLLGMFLITVTLTTLLWRPVKKCCFIHYPQHLEISAMQDDEDDDENIKKNYTEDLANKEALLGESSNFIGLFGESKKIYS</sequence>
<evidence type="ECO:0000256" key="5">
    <source>
        <dbReference type="ARBA" id="ARBA00022989"/>
    </source>
</evidence>
<keyword evidence="5 8" id="KW-1133">Transmembrane helix</keyword>
<reference evidence="9" key="1">
    <citation type="submission" date="2020-05" db="UniProtKB">
        <authorList>
            <consortium name="EnsemblMetazoa"/>
        </authorList>
    </citation>
    <scope>IDENTIFICATION</scope>
    <source>
        <strain evidence="9">TTRI</strain>
    </source>
</reference>
<evidence type="ECO:0000256" key="3">
    <source>
        <dbReference type="ARBA" id="ARBA00022475"/>
    </source>
</evidence>
<dbReference type="PRINTS" id="PR01609">
    <property type="entry name" value="CD36FAMILY"/>
</dbReference>
<evidence type="ECO:0000256" key="7">
    <source>
        <dbReference type="ARBA" id="ARBA00023180"/>
    </source>
</evidence>
<feature type="transmembrane region" description="Helical" evidence="8">
    <location>
        <begin position="35"/>
        <end position="59"/>
    </location>
</feature>
<accession>A0A1A9V6W6</accession>
<evidence type="ECO:0000256" key="1">
    <source>
        <dbReference type="ARBA" id="ARBA00004236"/>
    </source>
</evidence>
<evidence type="ECO:0000256" key="6">
    <source>
        <dbReference type="ARBA" id="ARBA00023136"/>
    </source>
</evidence>
<comment type="similarity">
    <text evidence="2">Belongs to the CD36 family.</text>
</comment>
<keyword evidence="10" id="KW-1185">Reference proteome</keyword>
<comment type="subcellular location">
    <subcellularLocation>
        <location evidence="1">Cell membrane</location>
    </subcellularLocation>
</comment>
<keyword evidence="4 8" id="KW-0812">Transmembrane</keyword>
<evidence type="ECO:0008006" key="11">
    <source>
        <dbReference type="Google" id="ProtNLM"/>
    </source>
</evidence>
<dbReference type="GO" id="GO:0005737">
    <property type="term" value="C:cytoplasm"/>
    <property type="evidence" value="ECO:0007669"/>
    <property type="project" value="TreeGrafter"/>
</dbReference>
<dbReference type="STRING" id="7395.A0A1A9V6W6"/>
<evidence type="ECO:0000256" key="4">
    <source>
        <dbReference type="ARBA" id="ARBA00022692"/>
    </source>
</evidence>
<dbReference type="PANTHER" id="PTHR11923">
    <property type="entry name" value="SCAVENGER RECEPTOR CLASS B TYPE-1 SR-B1"/>
    <property type="match status" value="1"/>
</dbReference>
<keyword evidence="6 8" id="KW-0472">Membrane</keyword>
<evidence type="ECO:0000313" key="9">
    <source>
        <dbReference type="EnsemblMetazoa" id="GAUT027842-PA"/>
    </source>
</evidence>
<dbReference type="VEuPathDB" id="VectorBase:GAUT027842"/>
<feature type="transmembrane region" description="Helical" evidence="8">
    <location>
        <begin position="398"/>
        <end position="417"/>
    </location>
</feature>
<evidence type="ECO:0000256" key="8">
    <source>
        <dbReference type="SAM" id="Phobius"/>
    </source>
</evidence>
<dbReference type="GO" id="GO:0005044">
    <property type="term" value="F:scavenger receptor activity"/>
    <property type="evidence" value="ECO:0007669"/>
    <property type="project" value="TreeGrafter"/>
</dbReference>
<dbReference type="GO" id="GO:0005886">
    <property type="term" value="C:plasma membrane"/>
    <property type="evidence" value="ECO:0007669"/>
    <property type="project" value="UniProtKB-SubCell"/>
</dbReference>
<dbReference type="Pfam" id="PF01130">
    <property type="entry name" value="CD36"/>
    <property type="match status" value="1"/>
</dbReference>
<protein>
    <recommendedName>
        <fullName evidence="11">Scavenger receptor class B member 1</fullName>
    </recommendedName>
</protein>
<proteinExistence type="inferred from homology"/>
<name>A0A1A9V6W6_GLOAU</name>
<evidence type="ECO:0000256" key="2">
    <source>
        <dbReference type="ARBA" id="ARBA00010532"/>
    </source>
</evidence>
<dbReference type="AlphaFoldDB" id="A0A1A9V6W6"/>
<evidence type="ECO:0000313" key="10">
    <source>
        <dbReference type="Proteomes" id="UP000078200"/>
    </source>
</evidence>
<dbReference type="InterPro" id="IPR002159">
    <property type="entry name" value="CD36_fam"/>
</dbReference>
<dbReference type="Proteomes" id="UP000078200">
    <property type="component" value="Unassembled WGS sequence"/>
</dbReference>